<reference evidence="1" key="1">
    <citation type="submission" date="2014-09" db="EMBL/GenBank/DDBJ databases">
        <authorList>
            <person name="Magalhaes I.L.F."/>
            <person name="Oliveira U."/>
            <person name="Santos F.R."/>
            <person name="Vidigal T.H.D.A."/>
            <person name="Brescovit A.D."/>
            <person name="Santos A.J."/>
        </authorList>
    </citation>
    <scope>NUCLEOTIDE SEQUENCE</scope>
    <source>
        <tissue evidence="1">Shoot tissue taken approximately 20 cm above the soil surface</tissue>
    </source>
</reference>
<evidence type="ECO:0000313" key="1">
    <source>
        <dbReference type="EMBL" id="JAD56089.1"/>
    </source>
</evidence>
<dbReference type="AlphaFoldDB" id="A0A0A9AWL0"/>
<reference evidence="1" key="2">
    <citation type="journal article" date="2015" name="Data Brief">
        <title>Shoot transcriptome of the giant reed, Arundo donax.</title>
        <authorList>
            <person name="Barrero R.A."/>
            <person name="Guerrero F.D."/>
            <person name="Moolhuijzen P."/>
            <person name="Goolsby J.A."/>
            <person name="Tidwell J."/>
            <person name="Bellgard S.E."/>
            <person name="Bellgard M.I."/>
        </authorList>
    </citation>
    <scope>NUCLEOTIDE SEQUENCE</scope>
    <source>
        <tissue evidence="1">Shoot tissue taken approximately 20 cm above the soil surface</tissue>
    </source>
</reference>
<proteinExistence type="predicted"/>
<organism evidence="1">
    <name type="scientific">Arundo donax</name>
    <name type="common">Giant reed</name>
    <name type="synonym">Donax arundinaceus</name>
    <dbReference type="NCBI Taxonomy" id="35708"/>
    <lineage>
        <taxon>Eukaryota</taxon>
        <taxon>Viridiplantae</taxon>
        <taxon>Streptophyta</taxon>
        <taxon>Embryophyta</taxon>
        <taxon>Tracheophyta</taxon>
        <taxon>Spermatophyta</taxon>
        <taxon>Magnoliopsida</taxon>
        <taxon>Liliopsida</taxon>
        <taxon>Poales</taxon>
        <taxon>Poaceae</taxon>
        <taxon>PACMAD clade</taxon>
        <taxon>Arundinoideae</taxon>
        <taxon>Arundineae</taxon>
        <taxon>Arundo</taxon>
    </lineage>
</organism>
<sequence length="55" mass="6241">MVLWFQTSICQPQTHFSSLAMLPLSLNLLEELALLRKSNVAVNFQIPLDMIQLIA</sequence>
<protein>
    <submittedName>
        <fullName evidence="1">Uncharacterized protein</fullName>
    </submittedName>
</protein>
<name>A0A0A9AWL0_ARUDO</name>
<dbReference type="EMBL" id="GBRH01241806">
    <property type="protein sequence ID" value="JAD56089.1"/>
    <property type="molecule type" value="Transcribed_RNA"/>
</dbReference>
<accession>A0A0A9AWL0</accession>